<organism evidence="2 3">
    <name type="scientific">Plakobranchus ocellatus</name>
    <dbReference type="NCBI Taxonomy" id="259542"/>
    <lineage>
        <taxon>Eukaryota</taxon>
        <taxon>Metazoa</taxon>
        <taxon>Spiralia</taxon>
        <taxon>Lophotrochozoa</taxon>
        <taxon>Mollusca</taxon>
        <taxon>Gastropoda</taxon>
        <taxon>Heterobranchia</taxon>
        <taxon>Euthyneura</taxon>
        <taxon>Panpulmonata</taxon>
        <taxon>Sacoglossa</taxon>
        <taxon>Placobranchoidea</taxon>
        <taxon>Plakobranchidae</taxon>
        <taxon>Plakobranchus</taxon>
    </lineage>
</organism>
<evidence type="ECO:0000313" key="3">
    <source>
        <dbReference type="Proteomes" id="UP000735302"/>
    </source>
</evidence>
<dbReference type="AlphaFoldDB" id="A0AAV4A651"/>
<comment type="caution">
    <text evidence="2">The sequence shown here is derived from an EMBL/GenBank/DDBJ whole genome shotgun (WGS) entry which is preliminary data.</text>
</comment>
<evidence type="ECO:0000313" key="2">
    <source>
        <dbReference type="EMBL" id="GFO02855.1"/>
    </source>
</evidence>
<keyword evidence="3" id="KW-1185">Reference proteome</keyword>
<proteinExistence type="predicted"/>
<protein>
    <recommendedName>
        <fullName evidence="1">PiggyBac transposable element-derived protein domain-containing protein</fullName>
    </recommendedName>
</protein>
<reference evidence="2 3" key="1">
    <citation type="journal article" date="2021" name="Elife">
        <title>Chloroplast acquisition without the gene transfer in kleptoplastic sea slugs, Plakobranchus ocellatus.</title>
        <authorList>
            <person name="Maeda T."/>
            <person name="Takahashi S."/>
            <person name="Yoshida T."/>
            <person name="Shimamura S."/>
            <person name="Takaki Y."/>
            <person name="Nagai Y."/>
            <person name="Toyoda A."/>
            <person name="Suzuki Y."/>
            <person name="Arimoto A."/>
            <person name="Ishii H."/>
            <person name="Satoh N."/>
            <person name="Nishiyama T."/>
            <person name="Hasebe M."/>
            <person name="Maruyama T."/>
            <person name="Minagawa J."/>
            <person name="Obokata J."/>
            <person name="Shigenobu S."/>
        </authorList>
    </citation>
    <scope>NUCLEOTIDE SEQUENCE [LARGE SCALE GENOMIC DNA]</scope>
</reference>
<dbReference type="Proteomes" id="UP000735302">
    <property type="component" value="Unassembled WGS sequence"/>
</dbReference>
<sequence>MRVGFPPQLKTFKLQHMGLSMYFSEDNKILCVAFKDKKAKKPCVLVTTNSAMGMEQGQSSRNRETTKPIPILEYNCKMNGCDSADQMAGYYNAFDRKSYKWWKKTFIGC</sequence>
<accession>A0AAV4A651</accession>
<dbReference type="InterPro" id="IPR029526">
    <property type="entry name" value="PGBD"/>
</dbReference>
<evidence type="ECO:0000259" key="1">
    <source>
        <dbReference type="Pfam" id="PF13843"/>
    </source>
</evidence>
<feature type="domain" description="PiggyBac transposable element-derived protein" evidence="1">
    <location>
        <begin position="3"/>
        <end position="107"/>
    </location>
</feature>
<dbReference type="EMBL" id="BLXT01003657">
    <property type="protein sequence ID" value="GFO02855.1"/>
    <property type="molecule type" value="Genomic_DNA"/>
</dbReference>
<gene>
    <name evidence="2" type="ORF">PoB_002936000</name>
</gene>
<dbReference type="Pfam" id="PF13843">
    <property type="entry name" value="DDE_Tnp_1_7"/>
    <property type="match status" value="1"/>
</dbReference>
<name>A0AAV4A651_9GAST</name>